<keyword evidence="8 10" id="KW-1133">Transmembrane helix</keyword>
<evidence type="ECO:0000256" key="6">
    <source>
        <dbReference type="ARBA" id="ARBA00022692"/>
    </source>
</evidence>
<dbReference type="SUPFAM" id="SSF55874">
    <property type="entry name" value="ATPase domain of HSP90 chaperone/DNA topoisomerase II/histidine kinase"/>
    <property type="match status" value="1"/>
</dbReference>
<comment type="catalytic activity">
    <reaction evidence="1">
        <text>ATP + protein L-histidine = ADP + protein N-phospho-L-histidine.</text>
        <dbReference type="EC" id="2.7.13.3"/>
    </reaction>
</comment>
<dbReference type="PANTHER" id="PTHR45436:SF1">
    <property type="entry name" value="SENSOR PROTEIN QSEC"/>
    <property type="match status" value="1"/>
</dbReference>
<keyword evidence="10" id="KW-0472">Membrane</keyword>
<dbReference type="InterPro" id="IPR003660">
    <property type="entry name" value="HAMP_dom"/>
</dbReference>
<dbReference type="Pfam" id="PF00512">
    <property type="entry name" value="HisKA"/>
    <property type="match status" value="1"/>
</dbReference>
<evidence type="ECO:0000256" key="8">
    <source>
        <dbReference type="ARBA" id="ARBA00022989"/>
    </source>
</evidence>
<feature type="transmembrane region" description="Helical" evidence="10">
    <location>
        <begin position="168"/>
        <end position="187"/>
    </location>
</feature>
<dbReference type="PANTHER" id="PTHR45436">
    <property type="entry name" value="SENSOR HISTIDINE KINASE YKOH"/>
    <property type="match status" value="1"/>
</dbReference>
<evidence type="ECO:0000259" key="11">
    <source>
        <dbReference type="PROSITE" id="PS50109"/>
    </source>
</evidence>
<evidence type="ECO:0000256" key="1">
    <source>
        <dbReference type="ARBA" id="ARBA00000085"/>
    </source>
</evidence>
<keyword evidence="4" id="KW-0597">Phosphoprotein</keyword>
<dbReference type="PROSITE" id="PS50885">
    <property type="entry name" value="HAMP"/>
    <property type="match status" value="1"/>
</dbReference>
<dbReference type="InterPro" id="IPR013727">
    <property type="entry name" value="2CSK_N"/>
</dbReference>
<dbReference type="InterPro" id="IPR003661">
    <property type="entry name" value="HisK_dim/P_dom"/>
</dbReference>
<dbReference type="GO" id="GO:0005886">
    <property type="term" value="C:plasma membrane"/>
    <property type="evidence" value="ECO:0007669"/>
    <property type="project" value="TreeGrafter"/>
</dbReference>
<dbReference type="PROSITE" id="PS50109">
    <property type="entry name" value="HIS_KIN"/>
    <property type="match status" value="1"/>
</dbReference>
<dbReference type="Pfam" id="PF08521">
    <property type="entry name" value="2CSK_N"/>
    <property type="match status" value="1"/>
</dbReference>
<feature type="domain" description="Histidine kinase" evidence="11">
    <location>
        <begin position="247"/>
        <end position="458"/>
    </location>
</feature>
<dbReference type="Gene3D" id="1.10.287.130">
    <property type="match status" value="1"/>
</dbReference>
<dbReference type="InterPro" id="IPR050428">
    <property type="entry name" value="TCS_sensor_his_kinase"/>
</dbReference>
<dbReference type="GO" id="GO:0000155">
    <property type="term" value="F:phosphorelay sensor kinase activity"/>
    <property type="evidence" value="ECO:0007669"/>
    <property type="project" value="InterPro"/>
</dbReference>
<dbReference type="SMART" id="SM00387">
    <property type="entry name" value="HATPase_c"/>
    <property type="match status" value="1"/>
</dbReference>
<evidence type="ECO:0000256" key="4">
    <source>
        <dbReference type="ARBA" id="ARBA00022553"/>
    </source>
</evidence>
<name>A0A9Q9DCV3_ENSAD</name>
<dbReference type="SMART" id="SM00388">
    <property type="entry name" value="HisKA"/>
    <property type="match status" value="1"/>
</dbReference>
<keyword evidence="6 10" id="KW-0812">Transmembrane</keyword>
<sequence length="461" mass="50335">MKRRETSLFWRLVLRVALVLCGGATLLSAAAWYYARAAADDAYDRLLLGAAIQITANMTVDAGNLGVTLPSSAFELLGLAERDRIFYRVVGPDGRTLTGYDDLDIGIDVTAARPGPVFLTTEYRNVPVRVAVVSRALSDPSFSGWAYVVMAQTTEARRGLAGELTTRAMILVGIMSLLALAGTVLAIRYSLLPVDALAATLRARDPQDLTPVEAEMPRELKPFVGSINHFMGRLDERVTLLQRFIADAAHQIRTPLTALSAQVDMLEDDDLDVNRKRHLGRVRDRVSQLARLTNQLLSHAMVIHRSDSVRFKPVDLGDIARKAFRSTVPITVDPDVVVSFEDSAEPVFVRGDAVSLREAIANIIDNALQHGVEQRLAVRVRREDDRALVEVADDGPGIPPAEWAAVTTRFVSSKTGEGSMGLGFAIAAEVALAHRGTVRFLEKGGRDFTVILDVPLYREGT</sequence>
<keyword evidence="13" id="KW-0614">Plasmid</keyword>
<evidence type="ECO:0000313" key="14">
    <source>
        <dbReference type="Proteomes" id="UP001055460"/>
    </source>
</evidence>
<comment type="subcellular location">
    <subcellularLocation>
        <location evidence="2">Membrane</location>
    </subcellularLocation>
</comment>
<dbReference type="EC" id="2.7.13.3" evidence="3"/>
<dbReference type="Pfam" id="PF02518">
    <property type="entry name" value="HATPase_c"/>
    <property type="match status" value="1"/>
</dbReference>
<accession>A0A9Q9DCV3</accession>
<keyword evidence="9" id="KW-0902">Two-component regulatory system</keyword>
<dbReference type="CDD" id="cd00082">
    <property type="entry name" value="HisKA"/>
    <property type="match status" value="1"/>
</dbReference>
<dbReference type="InterPro" id="IPR036097">
    <property type="entry name" value="HisK_dim/P_sf"/>
</dbReference>
<evidence type="ECO:0000313" key="13">
    <source>
        <dbReference type="EMBL" id="USJ26392.1"/>
    </source>
</evidence>
<evidence type="ECO:0000256" key="9">
    <source>
        <dbReference type="ARBA" id="ARBA00023012"/>
    </source>
</evidence>
<dbReference type="RefSeq" id="WP_060585735.1">
    <property type="nucleotide sequence ID" value="NZ_CP098808.1"/>
</dbReference>
<gene>
    <name evidence="13" type="ORF">NE863_20725</name>
</gene>
<evidence type="ECO:0000256" key="3">
    <source>
        <dbReference type="ARBA" id="ARBA00012438"/>
    </source>
</evidence>
<dbReference type="SUPFAM" id="SSF47384">
    <property type="entry name" value="Homodimeric domain of signal transducing histidine kinase"/>
    <property type="match status" value="1"/>
</dbReference>
<dbReference type="InterPro" id="IPR005467">
    <property type="entry name" value="His_kinase_dom"/>
</dbReference>
<keyword evidence="7 13" id="KW-0418">Kinase</keyword>
<dbReference type="Proteomes" id="UP001055460">
    <property type="component" value="Plasmid pA"/>
</dbReference>
<dbReference type="CDD" id="cd00075">
    <property type="entry name" value="HATPase"/>
    <property type="match status" value="1"/>
</dbReference>
<evidence type="ECO:0000256" key="10">
    <source>
        <dbReference type="SAM" id="Phobius"/>
    </source>
</evidence>
<dbReference type="InterPro" id="IPR036890">
    <property type="entry name" value="HATPase_C_sf"/>
</dbReference>
<protein>
    <recommendedName>
        <fullName evidence="3">histidine kinase</fullName>
        <ecNumber evidence="3">2.7.13.3</ecNumber>
    </recommendedName>
</protein>
<geneLocation type="plasmid" evidence="13 14">
    <name>pA</name>
</geneLocation>
<reference evidence="13" key="1">
    <citation type="submission" date="2022-06" db="EMBL/GenBank/DDBJ databases">
        <title>Physiological and biochemical characterization and genomic elucidation of a strain of the genus Ensifer adhaerens M8 that combines arsenic oxidation and chromium reduction.</title>
        <authorList>
            <person name="Li X."/>
            <person name="Yu c."/>
        </authorList>
    </citation>
    <scope>NUCLEOTIDE SEQUENCE</scope>
    <source>
        <strain evidence="13">M8</strain>
        <plasmid evidence="13">pA</plasmid>
    </source>
</reference>
<proteinExistence type="predicted"/>
<keyword evidence="5" id="KW-0808">Transferase</keyword>
<evidence type="ECO:0000256" key="5">
    <source>
        <dbReference type="ARBA" id="ARBA00022679"/>
    </source>
</evidence>
<dbReference type="Gene3D" id="3.30.565.10">
    <property type="entry name" value="Histidine kinase-like ATPase, C-terminal domain"/>
    <property type="match status" value="1"/>
</dbReference>
<dbReference type="EMBL" id="CP098808">
    <property type="protein sequence ID" value="USJ26392.1"/>
    <property type="molecule type" value="Genomic_DNA"/>
</dbReference>
<dbReference type="AlphaFoldDB" id="A0A9Q9DCV3"/>
<evidence type="ECO:0000256" key="2">
    <source>
        <dbReference type="ARBA" id="ARBA00004370"/>
    </source>
</evidence>
<feature type="transmembrane region" description="Helical" evidence="10">
    <location>
        <begin position="12"/>
        <end position="35"/>
    </location>
</feature>
<organism evidence="13 14">
    <name type="scientific">Ensifer adhaerens</name>
    <name type="common">Sinorhizobium morelense</name>
    <dbReference type="NCBI Taxonomy" id="106592"/>
    <lineage>
        <taxon>Bacteria</taxon>
        <taxon>Pseudomonadati</taxon>
        <taxon>Pseudomonadota</taxon>
        <taxon>Alphaproteobacteria</taxon>
        <taxon>Hyphomicrobiales</taxon>
        <taxon>Rhizobiaceae</taxon>
        <taxon>Sinorhizobium/Ensifer group</taxon>
        <taxon>Ensifer</taxon>
    </lineage>
</organism>
<dbReference type="InterPro" id="IPR003594">
    <property type="entry name" value="HATPase_dom"/>
</dbReference>
<evidence type="ECO:0000256" key="7">
    <source>
        <dbReference type="ARBA" id="ARBA00022777"/>
    </source>
</evidence>
<feature type="domain" description="HAMP" evidence="12">
    <location>
        <begin position="188"/>
        <end position="239"/>
    </location>
</feature>
<evidence type="ECO:0000259" key="12">
    <source>
        <dbReference type="PROSITE" id="PS50885"/>
    </source>
</evidence>